<dbReference type="FunFam" id="3.30.740.10:FF:000005">
    <property type="entry name" value="Dynein light chain"/>
    <property type="match status" value="1"/>
</dbReference>
<name>A0A0B2VIA8_TOXCA</name>
<keyword evidence="7" id="KW-0653">Protein transport</keyword>
<dbReference type="Gene3D" id="3.30.740.10">
    <property type="entry name" value="Protein Inhibitor Of Neuronal Nitric Oxide Synthase"/>
    <property type="match status" value="1"/>
</dbReference>
<keyword evidence="11" id="KW-0969">Cilium</keyword>
<gene>
    <name evidence="11" type="ORF">Tcan_03708</name>
    <name evidence="12" type="ORF">TCNE_LOCUS1677</name>
</gene>
<protein>
    <recommendedName>
        <fullName evidence="10">Dynein light chain</fullName>
    </recommendedName>
</protein>
<keyword evidence="13" id="KW-1185">Reference proteome</keyword>
<evidence type="ECO:0000313" key="13">
    <source>
        <dbReference type="Proteomes" id="UP000031036"/>
    </source>
</evidence>
<keyword evidence="3" id="KW-0813">Transport</keyword>
<keyword evidence="4 10" id="KW-0963">Cytoplasm</keyword>
<evidence type="ECO:0000256" key="2">
    <source>
        <dbReference type="ARBA" id="ARBA00004245"/>
    </source>
</evidence>
<dbReference type="EMBL" id="JPKZ01001579">
    <property type="protein sequence ID" value="KHN81159.1"/>
    <property type="molecule type" value="Genomic_DNA"/>
</dbReference>
<evidence type="ECO:0000256" key="7">
    <source>
        <dbReference type="ARBA" id="ARBA00022927"/>
    </source>
</evidence>
<dbReference type="OrthoDB" id="5821439at2759"/>
<dbReference type="PANTHER" id="PTHR11886:SF35">
    <property type="entry name" value="DYNEIN LIGHT CHAIN"/>
    <property type="match status" value="1"/>
</dbReference>
<dbReference type="SUPFAM" id="SSF54648">
    <property type="entry name" value="DLC"/>
    <property type="match status" value="1"/>
</dbReference>
<evidence type="ECO:0000256" key="9">
    <source>
        <dbReference type="ARBA" id="ARBA00023242"/>
    </source>
</evidence>
<organism evidence="11 13">
    <name type="scientific">Toxocara canis</name>
    <name type="common">Canine roundworm</name>
    <dbReference type="NCBI Taxonomy" id="6265"/>
    <lineage>
        <taxon>Eukaryota</taxon>
        <taxon>Metazoa</taxon>
        <taxon>Ecdysozoa</taxon>
        <taxon>Nematoda</taxon>
        <taxon>Chromadorea</taxon>
        <taxon>Rhabditida</taxon>
        <taxon>Spirurina</taxon>
        <taxon>Ascaridomorpha</taxon>
        <taxon>Ascaridoidea</taxon>
        <taxon>Toxocaridae</taxon>
        <taxon>Toxocara</taxon>
    </lineage>
</organism>
<comment type="similarity">
    <text evidence="10">Belongs to the dynein light chain family.</text>
</comment>
<keyword evidence="6" id="KW-0509">mRNA transport</keyword>
<evidence type="ECO:0000256" key="5">
    <source>
        <dbReference type="ARBA" id="ARBA00022701"/>
    </source>
</evidence>
<keyword evidence="9" id="KW-0539">Nucleus</keyword>
<dbReference type="GO" id="GO:0045505">
    <property type="term" value="F:dynein intermediate chain binding"/>
    <property type="evidence" value="ECO:0007669"/>
    <property type="project" value="TreeGrafter"/>
</dbReference>
<reference evidence="11 13" key="1">
    <citation type="submission" date="2014-11" db="EMBL/GenBank/DDBJ databases">
        <title>Genetic blueprint of the zoonotic pathogen Toxocara canis.</title>
        <authorList>
            <person name="Zhu X.-Q."/>
            <person name="Korhonen P.K."/>
            <person name="Cai H."/>
            <person name="Young N.D."/>
            <person name="Nejsum P."/>
            <person name="von Samson-Himmelstjerna G."/>
            <person name="Boag P.R."/>
            <person name="Tan P."/>
            <person name="Li Q."/>
            <person name="Min J."/>
            <person name="Yang Y."/>
            <person name="Wang X."/>
            <person name="Fang X."/>
            <person name="Hall R.S."/>
            <person name="Hofmann A."/>
            <person name="Sternberg P.W."/>
            <person name="Jex A.R."/>
            <person name="Gasser R.B."/>
        </authorList>
    </citation>
    <scope>NUCLEOTIDE SEQUENCE [LARGE SCALE GENOMIC DNA]</scope>
    <source>
        <strain evidence="11">PN_DK_2014</strain>
    </source>
</reference>
<evidence type="ECO:0000256" key="1">
    <source>
        <dbReference type="ARBA" id="ARBA00004123"/>
    </source>
</evidence>
<keyword evidence="8 10" id="KW-0206">Cytoskeleton</keyword>
<proteinExistence type="inferred from homology"/>
<keyword evidence="11" id="KW-0966">Cell projection</keyword>
<dbReference type="GO" id="GO:0051028">
    <property type="term" value="P:mRNA transport"/>
    <property type="evidence" value="ECO:0007669"/>
    <property type="project" value="UniProtKB-KW"/>
</dbReference>
<dbReference type="GO" id="GO:0015031">
    <property type="term" value="P:protein transport"/>
    <property type="evidence" value="ECO:0007669"/>
    <property type="project" value="UniProtKB-KW"/>
</dbReference>
<dbReference type="SMART" id="SM01375">
    <property type="entry name" value="Dynein_light"/>
    <property type="match status" value="1"/>
</dbReference>
<dbReference type="GO" id="GO:0005868">
    <property type="term" value="C:cytoplasmic dynein complex"/>
    <property type="evidence" value="ECO:0007669"/>
    <property type="project" value="TreeGrafter"/>
</dbReference>
<comment type="subcellular location">
    <subcellularLocation>
        <location evidence="2 10">Cytoplasm</location>
        <location evidence="2 10">Cytoskeleton</location>
    </subcellularLocation>
    <subcellularLocation>
        <location evidence="1">Nucleus</location>
    </subcellularLocation>
</comment>
<dbReference type="EMBL" id="UYWY01001365">
    <property type="protein sequence ID" value="VDM26646.1"/>
    <property type="molecule type" value="Genomic_DNA"/>
</dbReference>
<accession>A0A0B2VIA8</accession>
<dbReference type="Pfam" id="PF01221">
    <property type="entry name" value="Dynein_light"/>
    <property type="match status" value="1"/>
</dbReference>
<reference evidence="12" key="2">
    <citation type="submission" date="2018-11" db="EMBL/GenBank/DDBJ databases">
        <authorList>
            <consortium name="Pathogen Informatics"/>
        </authorList>
    </citation>
    <scope>NUCLEOTIDE SEQUENCE [LARGE SCALE GENOMIC DNA]</scope>
</reference>
<dbReference type="GO" id="GO:0007017">
    <property type="term" value="P:microtubule-based process"/>
    <property type="evidence" value="ECO:0007669"/>
    <property type="project" value="InterPro"/>
</dbReference>
<evidence type="ECO:0000256" key="10">
    <source>
        <dbReference type="RuleBase" id="RU365010"/>
    </source>
</evidence>
<keyword evidence="5 10" id="KW-0493">Microtubule</keyword>
<evidence type="ECO:0000313" key="11">
    <source>
        <dbReference type="EMBL" id="KHN81159.1"/>
    </source>
</evidence>
<evidence type="ECO:0000256" key="4">
    <source>
        <dbReference type="ARBA" id="ARBA00022490"/>
    </source>
</evidence>
<sequence length="93" mass="10548">MAFTKQTAVTLKSVDMAYERAMVAEAVAKNQILLEDSNEATIARAIKRRFDDLYGPSWQCVVGKSFGCYVTHQLNQFTHFYIGDYAVLLYKSV</sequence>
<dbReference type="OMA" id="CYITHLP"/>
<keyword evidence="10" id="KW-0243">Dynein</keyword>
<dbReference type="AlphaFoldDB" id="A0A0B2VIA8"/>
<dbReference type="GO" id="GO:0005634">
    <property type="term" value="C:nucleus"/>
    <property type="evidence" value="ECO:0007669"/>
    <property type="project" value="UniProtKB-SubCell"/>
</dbReference>
<dbReference type="STRING" id="6265.A0A0B2VIA8"/>
<evidence type="ECO:0000313" key="12">
    <source>
        <dbReference type="EMBL" id="VDM26646.1"/>
    </source>
</evidence>
<dbReference type="InterPro" id="IPR037177">
    <property type="entry name" value="DLC_sf"/>
</dbReference>
<evidence type="ECO:0000256" key="3">
    <source>
        <dbReference type="ARBA" id="ARBA00022448"/>
    </source>
</evidence>
<evidence type="ECO:0000256" key="6">
    <source>
        <dbReference type="ARBA" id="ARBA00022816"/>
    </source>
</evidence>
<evidence type="ECO:0000256" key="8">
    <source>
        <dbReference type="ARBA" id="ARBA00023212"/>
    </source>
</evidence>
<dbReference type="Proteomes" id="UP000031036">
    <property type="component" value="Unassembled WGS sequence"/>
</dbReference>
<keyword evidence="10" id="KW-0505">Motor protein</keyword>
<dbReference type="PANTHER" id="PTHR11886">
    <property type="entry name" value="DYNEIN LIGHT CHAIN"/>
    <property type="match status" value="1"/>
</dbReference>
<dbReference type="InterPro" id="IPR001372">
    <property type="entry name" value="Dynein_light_chain_typ-1/2"/>
</dbReference>
<keyword evidence="11" id="KW-0282">Flagellum</keyword>
<dbReference type="GO" id="GO:0005874">
    <property type="term" value="C:microtubule"/>
    <property type="evidence" value="ECO:0007669"/>
    <property type="project" value="UniProtKB-KW"/>
</dbReference>